<proteinExistence type="predicted"/>
<evidence type="ECO:0000313" key="3">
    <source>
        <dbReference type="Proteomes" id="UP001044222"/>
    </source>
</evidence>
<feature type="region of interest" description="Disordered" evidence="1">
    <location>
        <begin position="60"/>
        <end position="80"/>
    </location>
</feature>
<dbReference type="AlphaFoldDB" id="A0A9D3RHJ5"/>
<reference evidence="2" key="1">
    <citation type="submission" date="2021-01" db="EMBL/GenBank/DDBJ databases">
        <title>A chromosome-scale assembly of European eel, Anguilla anguilla.</title>
        <authorList>
            <person name="Henkel C."/>
            <person name="Jong-Raadsen S.A."/>
            <person name="Dufour S."/>
            <person name="Weltzien F.-A."/>
            <person name="Palstra A.P."/>
            <person name="Pelster B."/>
            <person name="Spaink H.P."/>
            <person name="Van Den Thillart G.E."/>
            <person name="Jansen H."/>
            <person name="Zahm M."/>
            <person name="Klopp C."/>
            <person name="Cedric C."/>
            <person name="Louis A."/>
            <person name="Berthelot C."/>
            <person name="Parey E."/>
            <person name="Roest Crollius H."/>
            <person name="Montfort J."/>
            <person name="Robinson-Rechavi M."/>
            <person name="Bucao C."/>
            <person name="Bouchez O."/>
            <person name="Gislard M."/>
            <person name="Lluch J."/>
            <person name="Milhes M."/>
            <person name="Lampietro C."/>
            <person name="Lopez Roques C."/>
            <person name="Donnadieu C."/>
            <person name="Braasch I."/>
            <person name="Desvignes T."/>
            <person name="Postlethwait J."/>
            <person name="Bobe J."/>
            <person name="Guiguen Y."/>
            <person name="Dirks R."/>
        </authorList>
    </citation>
    <scope>NUCLEOTIDE SEQUENCE</scope>
    <source>
        <strain evidence="2">Tag_6206</strain>
        <tissue evidence="2">Liver</tissue>
    </source>
</reference>
<evidence type="ECO:0000256" key="1">
    <source>
        <dbReference type="SAM" id="MobiDB-lite"/>
    </source>
</evidence>
<dbReference type="EMBL" id="JAFIRN010000019">
    <property type="protein sequence ID" value="KAG5830801.1"/>
    <property type="molecule type" value="Genomic_DNA"/>
</dbReference>
<organism evidence="2 3">
    <name type="scientific">Anguilla anguilla</name>
    <name type="common">European freshwater eel</name>
    <name type="synonym">Muraena anguilla</name>
    <dbReference type="NCBI Taxonomy" id="7936"/>
    <lineage>
        <taxon>Eukaryota</taxon>
        <taxon>Metazoa</taxon>
        <taxon>Chordata</taxon>
        <taxon>Craniata</taxon>
        <taxon>Vertebrata</taxon>
        <taxon>Euteleostomi</taxon>
        <taxon>Actinopterygii</taxon>
        <taxon>Neopterygii</taxon>
        <taxon>Teleostei</taxon>
        <taxon>Anguilliformes</taxon>
        <taxon>Anguillidae</taxon>
        <taxon>Anguilla</taxon>
    </lineage>
</organism>
<sequence length="80" mass="8777">MQRRALEVCFANAETTRLHLRTACVAPSFFRLLLHGLGDCNFQRCNWCRLSLEGAPPPALQSADSLSLLSSESENSALPS</sequence>
<name>A0A9D3RHJ5_ANGAN</name>
<gene>
    <name evidence="2" type="ORF">ANANG_G00314440</name>
</gene>
<dbReference type="Proteomes" id="UP001044222">
    <property type="component" value="Chromosome 19"/>
</dbReference>
<comment type="caution">
    <text evidence="2">The sequence shown here is derived from an EMBL/GenBank/DDBJ whole genome shotgun (WGS) entry which is preliminary data.</text>
</comment>
<keyword evidence="3" id="KW-1185">Reference proteome</keyword>
<accession>A0A9D3RHJ5</accession>
<protein>
    <submittedName>
        <fullName evidence="2">Uncharacterized protein</fullName>
    </submittedName>
</protein>
<evidence type="ECO:0000313" key="2">
    <source>
        <dbReference type="EMBL" id="KAG5830801.1"/>
    </source>
</evidence>